<evidence type="ECO:0000313" key="11">
    <source>
        <dbReference type="Proteomes" id="UP000603708"/>
    </source>
</evidence>
<sequence length="241" mass="25008">MSTQHQPGELLGAYALGILDPEERREIEEHTAMCDSCRRELEELREMETSLGEVPPEAFLEGPVEDGDLLLQRTLRQARAEEAASRRRRSFALGAAAAASAVVVFLGGYLVAGTGPSDAQAGGPPPATASPLPSPAPTGIRMASATDSATRAGMTVRLTPAAGWVRVNAAVTGIPAGERCRLVVVSDDGERQTAGSWVVAPGAKGKGKGADLDGSAAVAPDHVKSVLVENTDGKRYVTVSL</sequence>
<evidence type="ECO:0000256" key="5">
    <source>
        <dbReference type="ARBA" id="ARBA00023136"/>
    </source>
</evidence>
<dbReference type="InterPro" id="IPR027383">
    <property type="entry name" value="Znf_put"/>
</dbReference>
<proteinExistence type="predicted"/>
<evidence type="ECO:0000256" key="1">
    <source>
        <dbReference type="ARBA" id="ARBA00004167"/>
    </source>
</evidence>
<dbReference type="PANTHER" id="PTHR37461">
    <property type="entry name" value="ANTI-SIGMA-K FACTOR RSKA"/>
    <property type="match status" value="1"/>
</dbReference>
<keyword evidence="5 8" id="KW-0472">Membrane</keyword>
<dbReference type="Gene3D" id="1.10.10.1320">
    <property type="entry name" value="Anti-sigma factor, zinc-finger domain"/>
    <property type="match status" value="1"/>
</dbReference>
<evidence type="ECO:0000256" key="7">
    <source>
        <dbReference type="SAM" id="MobiDB-lite"/>
    </source>
</evidence>
<dbReference type="GO" id="GO:0006417">
    <property type="term" value="P:regulation of translation"/>
    <property type="evidence" value="ECO:0007669"/>
    <property type="project" value="TreeGrafter"/>
</dbReference>
<evidence type="ECO:0000256" key="2">
    <source>
        <dbReference type="ARBA" id="ARBA00022692"/>
    </source>
</evidence>
<keyword evidence="3 8" id="KW-1133">Transmembrane helix</keyword>
<comment type="caution">
    <text evidence="10">The sequence shown here is derived from an EMBL/GenBank/DDBJ whole genome shotgun (WGS) entry which is preliminary data.</text>
</comment>
<evidence type="ECO:0000256" key="8">
    <source>
        <dbReference type="SAM" id="Phobius"/>
    </source>
</evidence>
<dbReference type="RefSeq" id="WP_189938100.1">
    <property type="nucleotide sequence ID" value="NZ_BNCD01000028.1"/>
</dbReference>
<dbReference type="GO" id="GO:0016989">
    <property type="term" value="F:sigma factor antagonist activity"/>
    <property type="evidence" value="ECO:0007669"/>
    <property type="project" value="TreeGrafter"/>
</dbReference>
<protein>
    <recommendedName>
        <fullName evidence="9">Putative zinc-finger domain-containing protein</fullName>
    </recommendedName>
</protein>
<feature type="region of interest" description="Disordered" evidence="7">
    <location>
        <begin position="117"/>
        <end position="141"/>
    </location>
</feature>
<dbReference type="PANTHER" id="PTHR37461:SF1">
    <property type="entry name" value="ANTI-SIGMA-K FACTOR RSKA"/>
    <property type="match status" value="1"/>
</dbReference>
<dbReference type="InterPro" id="IPR041916">
    <property type="entry name" value="Anti_sigma_zinc_sf"/>
</dbReference>
<name>A0A919L868_9ACTN</name>
<dbReference type="Proteomes" id="UP000603708">
    <property type="component" value="Unassembled WGS sequence"/>
</dbReference>
<keyword evidence="11" id="KW-1185">Reference proteome</keyword>
<keyword evidence="4" id="KW-0805">Transcription regulation</keyword>
<dbReference type="EMBL" id="BNCD01000028">
    <property type="protein sequence ID" value="GHH87508.1"/>
    <property type="molecule type" value="Genomic_DNA"/>
</dbReference>
<organism evidence="10 11">
    <name type="scientific">Streptomyces sulfonofaciens</name>
    <dbReference type="NCBI Taxonomy" id="68272"/>
    <lineage>
        <taxon>Bacteria</taxon>
        <taxon>Bacillati</taxon>
        <taxon>Actinomycetota</taxon>
        <taxon>Actinomycetes</taxon>
        <taxon>Kitasatosporales</taxon>
        <taxon>Streptomycetaceae</taxon>
        <taxon>Streptomyces</taxon>
    </lineage>
</organism>
<evidence type="ECO:0000256" key="3">
    <source>
        <dbReference type="ARBA" id="ARBA00022989"/>
    </source>
</evidence>
<evidence type="ECO:0000256" key="4">
    <source>
        <dbReference type="ARBA" id="ARBA00023015"/>
    </source>
</evidence>
<feature type="transmembrane region" description="Helical" evidence="8">
    <location>
        <begin position="91"/>
        <end position="112"/>
    </location>
</feature>
<dbReference type="AlphaFoldDB" id="A0A919L868"/>
<keyword evidence="6" id="KW-0804">Transcription</keyword>
<dbReference type="InterPro" id="IPR051474">
    <property type="entry name" value="Anti-sigma-K/W_factor"/>
</dbReference>
<reference evidence="10" key="2">
    <citation type="submission" date="2020-09" db="EMBL/GenBank/DDBJ databases">
        <authorList>
            <person name="Sun Q."/>
            <person name="Ohkuma M."/>
        </authorList>
    </citation>
    <scope>NUCLEOTIDE SEQUENCE</scope>
    <source>
        <strain evidence="10">JCM 5069</strain>
    </source>
</reference>
<feature type="compositionally biased region" description="Pro residues" evidence="7">
    <location>
        <begin position="123"/>
        <end position="136"/>
    </location>
</feature>
<gene>
    <name evidence="10" type="ORF">GCM10018793_63560</name>
</gene>
<reference evidence="10" key="1">
    <citation type="journal article" date="2014" name="Int. J. Syst. Evol. Microbiol.">
        <title>Complete genome sequence of Corynebacterium casei LMG S-19264T (=DSM 44701T), isolated from a smear-ripened cheese.</title>
        <authorList>
            <consortium name="US DOE Joint Genome Institute (JGI-PGF)"/>
            <person name="Walter F."/>
            <person name="Albersmeier A."/>
            <person name="Kalinowski J."/>
            <person name="Ruckert C."/>
        </authorList>
    </citation>
    <scope>NUCLEOTIDE SEQUENCE</scope>
    <source>
        <strain evidence="10">JCM 5069</strain>
    </source>
</reference>
<comment type="subcellular location">
    <subcellularLocation>
        <location evidence="1">Membrane</location>
        <topology evidence="1">Single-pass membrane protein</topology>
    </subcellularLocation>
</comment>
<dbReference type="Pfam" id="PF13490">
    <property type="entry name" value="zf-HC2"/>
    <property type="match status" value="1"/>
</dbReference>
<evidence type="ECO:0000259" key="9">
    <source>
        <dbReference type="Pfam" id="PF13490"/>
    </source>
</evidence>
<accession>A0A919L868</accession>
<feature type="domain" description="Putative zinc-finger" evidence="9">
    <location>
        <begin position="9"/>
        <end position="38"/>
    </location>
</feature>
<dbReference type="GO" id="GO:0016020">
    <property type="term" value="C:membrane"/>
    <property type="evidence" value="ECO:0007669"/>
    <property type="project" value="UniProtKB-SubCell"/>
</dbReference>
<keyword evidence="2 8" id="KW-0812">Transmembrane</keyword>
<evidence type="ECO:0000256" key="6">
    <source>
        <dbReference type="ARBA" id="ARBA00023163"/>
    </source>
</evidence>
<evidence type="ECO:0000313" key="10">
    <source>
        <dbReference type="EMBL" id="GHH87508.1"/>
    </source>
</evidence>